<dbReference type="EnsemblPlants" id="KQK99795">
    <property type="protein sequence ID" value="KQK99795"/>
    <property type="gene ID" value="SETIT_011057mg"/>
</dbReference>
<accession>K3YA15</accession>
<dbReference type="InParanoid" id="K3YA15"/>
<feature type="chain" id="PRO_5010126597" evidence="1">
    <location>
        <begin position="28"/>
        <end position="209"/>
    </location>
</feature>
<organism evidence="2 3">
    <name type="scientific">Setaria italica</name>
    <name type="common">Foxtail millet</name>
    <name type="synonym">Panicum italicum</name>
    <dbReference type="NCBI Taxonomy" id="4555"/>
    <lineage>
        <taxon>Eukaryota</taxon>
        <taxon>Viridiplantae</taxon>
        <taxon>Streptophyta</taxon>
        <taxon>Embryophyta</taxon>
        <taxon>Tracheophyta</taxon>
        <taxon>Spermatophyta</taxon>
        <taxon>Magnoliopsida</taxon>
        <taxon>Liliopsida</taxon>
        <taxon>Poales</taxon>
        <taxon>Poaceae</taxon>
        <taxon>PACMAD clade</taxon>
        <taxon>Panicoideae</taxon>
        <taxon>Panicodae</taxon>
        <taxon>Paniceae</taxon>
        <taxon>Cenchrinae</taxon>
        <taxon>Setaria</taxon>
    </lineage>
</organism>
<name>K3YA15_SETIT</name>
<keyword evidence="3" id="KW-1185">Reference proteome</keyword>
<reference evidence="3" key="1">
    <citation type="journal article" date="2012" name="Nat. Biotechnol.">
        <title>Reference genome sequence of the model plant Setaria.</title>
        <authorList>
            <person name="Bennetzen J.L."/>
            <person name="Schmutz J."/>
            <person name="Wang H."/>
            <person name="Percifield R."/>
            <person name="Hawkins J."/>
            <person name="Pontaroli A.C."/>
            <person name="Estep M."/>
            <person name="Feng L."/>
            <person name="Vaughn J.N."/>
            <person name="Grimwood J."/>
            <person name="Jenkins J."/>
            <person name="Barry K."/>
            <person name="Lindquist E."/>
            <person name="Hellsten U."/>
            <person name="Deshpande S."/>
            <person name="Wang X."/>
            <person name="Wu X."/>
            <person name="Mitros T."/>
            <person name="Triplett J."/>
            <person name="Yang X."/>
            <person name="Ye C.Y."/>
            <person name="Mauro-Herrera M."/>
            <person name="Wang L."/>
            <person name="Li P."/>
            <person name="Sharma M."/>
            <person name="Sharma R."/>
            <person name="Ronald P.C."/>
            <person name="Panaud O."/>
            <person name="Kellogg E.A."/>
            <person name="Brutnell T.P."/>
            <person name="Doust A.N."/>
            <person name="Tuskan G.A."/>
            <person name="Rokhsar D."/>
            <person name="Devos K.M."/>
        </authorList>
    </citation>
    <scope>NUCLEOTIDE SEQUENCE [LARGE SCALE GENOMIC DNA]</scope>
    <source>
        <strain evidence="3">cv. Yugu1</strain>
    </source>
</reference>
<protein>
    <submittedName>
        <fullName evidence="2">Uncharacterized protein</fullName>
    </submittedName>
</protein>
<evidence type="ECO:0000313" key="3">
    <source>
        <dbReference type="Proteomes" id="UP000004995"/>
    </source>
</evidence>
<sequence length="209" mass="22646">MGRPSTGPTGPAGLLLLVLTLPAAAVGEPGFADDDGRPWPPWFADAPRLGASAAFGGASASASASAFPAPLEQHWPMAAGDACCLLRRRAGSHRHERAWTTRDGDRGRERKLFLLSLGNFAVRNKKLFWSLEGREGMPGRKRATQLRVFASIRARSQIDVSAATKRSVPAILHVPLIASHTPALHWQIDFILKPPLSLIFISFKSQLQE</sequence>
<dbReference type="HOGENOM" id="CLU_1317399_0_0_1"/>
<proteinExistence type="predicted"/>
<feature type="signal peptide" evidence="1">
    <location>
        <begin position="1"/>
        <end position="27"/>
    </location>
</feature>
<dbReference type="Proteomes" id="UP000004995">
    <property type="component" value="Unassembled WGS sequence"/>
</dbReference>
<evidence type="ECO:0000256" key="1">
    <source>
        <dbReference type="SAM" id="SignalP"/>
    </source>
</evidence>
<dbReference type="EMBL" id="AGNK02004573">
    <property type="status" value="NOT_ANNOTATED_CDS"/>
    <property type="molecule type" value="Genomic_DNA"/>
</dbReference>
<dbReference type="Gramene" id="KQK99795">
    <property type="protein sequence ID" value="KQK99795"/>
    <property type="gene ID" value="SETIT_011057mg"/>
</dbReference>
<keyword evidence="1" id="KW-0732">Signal</keyword>
<evidence type="ECO:0000313" key="2">
    <source>
        <dbReference type="EnsemblPlants" id="KQK99795"/>
    </source>
</evidence>
<dbReference type="AlphaFoldDB" id="K3YA15"/>
<reference evidence="2" key="2">
    <citation type="submission" date="2018-08" db="UniProtKB">
        <authorList>
            <consortium name="EnsemblPlants"/>
        </authorList>
    </citation>
    <scope>IDENTIFICATION</scope>
    <source>
        <strain evidence="2">Yugu1</strain>
    </source>
</reference>